<proteinExistence type="predicted"/>
<comment type="caution">
    <text evidence="2">The sequence shown here is derived from an EMBL/GenBank/DDBJ whole genome shotgun (WGS) entry which is preliminary data.</text>
</comment>
<evidence type="ECO:0000313" key="2">
    <source>
        <dbReference type="EMBL" id="NYR15396.1"/>
    </source>
</evidence>
<keyword evidence="3" id="KW-1185">Reference proteome</keyword>
<feature type="transmembrane region" description="Helical" evidence="1">
    <location>
        <begin position="786"/>
        <end position="808"/>
    </location>
</feature>
<evidence type="ECO:0000313" key="3">
    <source>
        <dbReference type="Proteomes" id="UP000554766"/>
    </source>
</evidence>
<keyword evidence="1" id="KW-1133">Transmembrane helix</keyword>
<sequence length="816" mass="87662">MSFLCRSVGWAMAVRTVLALLVLLLVWWVFGLEVEPGFVNAYTYTNLTIRGAENVSGVEGAYVDFVKRVGDGVVLMGLKPVEDRGDVVIKADNKSVRLPVRDFCRIDLKVGNMTWLIKAGAGGSCRDLKLYVNNTLLQGLNVSYVPRYAGMYAVVATNGVFYQKAAVVVIPNVTVVNNVFGEVLTIRLSPPPRAGVVSLGSLSRQAGEAVAFDTWLLGAGNYTLRVSFSGVTVARNVTILRAVPQVEVSYRGEYTYGEPVNVGIRVLVGKRGYGAGVVVGVGGREVVAKAPAVLSLGLLDAGAYTLSVRVAEDRNITSYQTNVSFKVLPAPVRLDVLLNGTFSNPYIVQFGKILIVNAAAKSLVPPIGEVVILIDGRKGGPVIDTLRLGPGAHNLTVAFRPGSANFLPAQLSVALVVTEAAPEIAVNKTISITYGEPLVVPFYVRLFGRPINATLAVQLLGQHRSYNFTVDVVNGVGVLKAVGLAAGTYLATATLKGVQGLIGGSATFNVFVGKALVHVRLEVPKSGVYGEPIPIAVSVAPQVRGEVELRVNGTRIYLTNASSFQRLWQPPRGGVFLVSATFKSLDLNYSDAESATFIYVDRAKCVVRFGIVGDMAGSGELYVLRRYRIAVDSIVPTSILINGTAAGTAVVFNETGIYNITAYFPGDERYYPCGAAEFFKVVKNPVEVLIQTSRRITLIDIGEPLKITIKSPVGRAGGDVLLYKVNKTFNKTEVEARHIFGNTTLELSFGSTGVYDIYVEFLGNKYLEPNRSNIVTLTVEMSVLRIPLFLLTLYISSIVAGLAVGVVVKKIFKKSL</sequence>
<accession>A0A7L4PC03</accession>
<keyword evidence="1" id="KW-0812">Transmembrane</keyword>
<keyword evidence="1" id="KW-0472">Membrane</keyword>
<evidence type="ECO:0000256" key="1">
    <source>
        <dbReference type="SAM" id="Phobius"/>
    </source>
</evidence>
<name>A0A7L4PC03_9CREN</name>
<protein>
    <submittedName>
        <fullName evidence="2">Uncharacterized protein</fullName>
    </submittedName>
</protein>
<dbReference type="EMBL" id="JAAVJF010000002">
    <property type="protein sequence ID" value="NYR15396.1"/>
    <property type="molecule type" value="Genomic_DNA"/>
</dbReference>
<organism evidence="2 3">
    <name type="scientific">Pyrobaculum arsenaticum</name>
    <dbReference type="NCBI Taxonomy" id="121277"/>
    <lineage>
        <taxon>Archaea</taxon>
        <taxon>Thermoproteota</taxon>
        <taxon>Thermoprotei</taxon>
        <taxon>Thermoproteales</taxon>
        <taxon>Thermoproteaceae</taxon>
        <taxon>Pyrobaculum</taxon>
    </lineage>
</organism>
<dbReference type="AlphaFoldDB" id="A0A7L4PC03"/>
<reference evidence="2 3" key="1">
    <citation type="journal article" date="2020" name="Nat. Commun.">
        <title>The structures of two archaeal type IV pili illuminate evolutionary relationships.</title>
        <authorList>
            <person name="Wang F."/>
            <person name="Baquero D.P."/>
            <person name="Su Z."/>
            <person name="Beltran L.C."/>
            <person name="Prangishvili D."/>
            <person name="Krupovic M."/>
            <person name="Egelman E.H."/>
        </authorList>
    </citation>
    <scope>NUCLEOTIDE SEQUENCE [LARGE SCALE GENOMIC DNA]</scope>
    <source>
        <strain evidence="2 3">2GA</strain>
    </source>
</reference>
<gene>
    <name evidence="2" type="ORF">HC235_05415</name>
</gene>
<dbReference type="Proteomes" id="UP000554766">
    <property type="component" value="Unassembled WGS sequence"/>
</dbReference>